<evidence type="ECO:0000313" key="2">
    <source>
        <dbReference type="EMBL" id="KAJ7627424.1"/>
    </source>
</evidence>
<keyword evidence="3" id="KW-1185">Reference proteome</keyword>
<evidence type="ECO:0000313" key="3">
    <source>
        <dbReference type="Proteomes" id="UP001221142"/>
    </source>
</evidence>
<name>A0AAD7FJB3_9AGAR</name>
<dbReference type="AlphaFoldDB" id="A0AAD7FJB3"/>
<proteinExistence type="predicted"/>
<sequence>MHLDGDSYALESRAAHSLTIQAFHAICFFLLSRPHIITPVDAEVHLGSVFRRVWHSDRETWLYTEISRLPSAHFHARNLWRHGFTGETLPSGILRFQVNLRPDTSILLRASSTPLMYPAWLSQAQYIFQRLDITSDYDQYVCAECLQLSVDIPAAANRDGAYLFVCPPLDLSAAPISDLRRLFSWYWSLDPDGTNSFTEEEASEQGFPAVSLELRLFGCSWDEGVYAGLGKFHAAKGFDVESQDIALRLGYPLYEPLGNAEFPPSPLLTKPPRSTIRQENWKSHEPGGSWTQSK</sequence>
<feature type="region of interest" description="Disordered" evidence="1">
    <location>
        <begin position="263"/>
        <end position="294"/>
    </location>
</feature>
<comment type="caution">
    <text evidence="2">The sequence shown here is derived from an EMBL/GenBank/DDBJ whole genome shotgun (WGS) entry which is preliminary data.</text>
</comment>
<reference evidence="2" key="1">
    <citation type="submission" date="2023-03" db="EMBL/GenBank/DDBJ databases">
        <title>Massive genome expansion in bonnet fungi (Mycena s.s.) driven by repeated elements and novel gene families across ecological guilds.</title>
        <authorList>
            <consortium name="Lawrence Berkeley National Laboratory"/>
            <person name="Harder C.B."/>
            <person name="Miyauchi S."/>
            <person name="Viragh M."/>
            <person name="Kuo A."/>
            <person name="Thoen E."/>
            <person name="Andreopoulos B."/>
            <person name="Lu D."/>
            <person name="Skrede I."/>
            <person name="Drula E."/>
            <person name="Henrissat B."/>
            <person name="Morin E."/>
            <person name="Kohler A."/>
            <person name="Barry K."/>
            <person name="LaButti K."/>
            <person name="Morin E."/>
            <person name="Salamov A."/>
            <person name="Lipzen A."/>
            <person name="Mereny Z."/>
            <person name="Hegedus B."/>
            <person name="Baldrian P."/>
            <person name="Stursova M."/>
            <person name="Weitz H."/>
            <person name="Taylor A."/>
            <person name="Grigoriev I.V."/>
            <person name="Nagy L.G."/>
            <person name="Martin F."/>
            <person name="Kauserud H."/>
        </authorList>
    </citation>
    <scope>NUCLEOTIDE SEQUENCE</scope>
    <source>
        <strain evidence="2">9284</strain>
    </source>
</reference>
<dbReference type="Proteomes" id="UP001221142">
    <property type="component" value="Unassembled WGS sequence"/>
</dbReference>
<organism evidence="2 3">
    <name type="scientific">Roridomyces roridus</name>
    <dbReference type="NCBI Taxonomy" id="1738132"/>
    <lineage>
        <taxon>Eukaryota</taxon>
        <taxon>Fungi</taxon>
        <taxon>Dikarya</taxon>
        <taxon>Basidiomycota</taxon>
        <taxon>Agaricomycotina</taxon>
        <taxon>Agaricomycetes</taxon>
        <taxon>Agaricomycetidae</taxon>
        <taxon>Agaricales</taxon>
        <taxon>Marasmiineae</taxon>
        <taxon>Mycenaceae</taxon>
        <taxon>Roridomyces</taxon>
    </lineage>
</organism>
<dbReference type="EMBL" id="JARKIF010000011">
    <property type="protein sequence ID" value="KAJ7627424.1"/>
    <property type="molecule type" value="Genomic_DNA"/>
</dbReference>
<accession>A0AAD7FJB3</accession>
<evidence type="ECO:0000256" key="1">
    <source>
        <dbReference type="SAM" id="MobiDB-lite"/>
    </source>
</evidence>
<protein>
    <submittedName>
        <fullName evidence="2">Uncharacterized protein</fullName>
    </submittedName>
</protein>
<gene>
    <name evidence="2" type="ORF">FB45DRAFT_60728</name>
</gene>